<evidence type="ECO:0000259" key="3">
    <source>
        <dbReference type="Pfam" id="PF06985"/>
    </source>
</evidence>
<proteinExistence type="predicted"/>
<evidence type="ECO:0000313" key="5">
    <source>
        <dbReference type="Proteomes" id="UP001175228"/>
    </source>
</evidence>
<dbReference type="PANTHER" id="PTHR39596:SF2">
    <property type="entry name" value="HET DOMAIN PROTEIN (AFU_ORTHOLOGUE AFUA_1G17550)-RELATED"/>
    <property type="match status" value="1"/>
</dbReference>
<dbReference type="PANTHER" id="PTHR39596">
    <property type="match status" value="1"/>
</dbReference>
<evidence type="ECO:0000256" key="2">
    <source>
        <dbReference type="SAM" id="SignalP"/>
    </source>
</evidence>
<accession>A0AA39Q629</accession>
<dbReference type="Pfam" id="PF06985">
    <property type="entry name" value="HET"/>
    <property type="match status" value="1"/>
</dbReference>
<dbReference type="AlphaFoldDB" id="A0AA39Q629"/>
<evidence type="ECO:0000313" key="4">
    <source>
        <dbReference type="EMBL" id="KAK0496942.1"/>
    </source>
</evidence>
<comment type="caution">
    <text evidence="4">The sequence shown here is derived from an EMBL/GenBank/DDBJ whole genome shotgun (WGS) entry which is preliminary data.</text>
</comment>
<dbReference type="InterPro" id="IPR010730">
    <property type="entry name" value="HET"/>
</dbReference>
<sequence>MLEALTRLAALLWGCTYLIECLAACLPATQTLQCVTGFEVSNVFKLAYSLTHSNTSATDVPPESESDRIEDSPGSRPRYSAEIFLVLGNRVQRFQPCLSNSTPKKGSGDTPAGVLVIAVFESAEWLGGEHDGYPISHSWDEYFQRRRLVPLYSTRPTDSGNEALAQSWFTLGLLESVIEKKIPSRLMLDQTPIGDAVISSHNLPLILRDWRRRMRALRRVDEHAFRQWFSRAEVALKELLEFLLTATRFPEQCIFQGSNYLPTLHMVAAIGEALMASIAEFQDLTRPMAGYVWSAMLARYPVQRMYEKGWCPFVVSMLLSSVCLVQYANTCEPHFRRGPGHSVFDHNKCTRAGCSLNNIDPNVPYVKRHAEDVCRCLYSKPPLDAVIKALTQNEIPVVIIEELDSLHNALDMTCTTSSQSRYVAISHVWADGLGSTTEDGLPICQLRRLSRLTRRLLPQERGALWMDALCVPGVKEMRKRAIQLMAKTYKDALVVLVLDAGIRSCSVDAPVEEKLLRILTSAWMQRLWTLQEALLAQKIFFELADSRLVSLEELVPWGEESCTMDGLKWLLLRELAPIVIFSPAAPTEPVNHLFLPKTSFDLGTIGHALVKRTTSRKEDETLAIASLLAVDVSKLLDVSTQEERMKTLLLELRFIPSGIIFSTGEKLTEPGFRWAPRSFLGQASPNTNRQALCTPNGLAGKYPWFYFDETTMEHNEMWLLRHRERGCCYLVEDGILDPSGYTCNGILLSSPINTLHSSSLPQSRNLVHAVAVTMARDRENCLYRRKVVLYLLAEHDINQERFKKKKVIDIQDNADLKIVFIT</sequence>
<protein>
    <recommendedName>
        <fullName evidence="3">Heterokaryon incompatibility domain-containing protein</fullName>
    </recommendedName>
</protein>
<dbReference type="Proteomes" id="UP001175228">
    <property type="component" value="Unassembled WGS sequence"/>
</dbReference>
<feature type="domain" description="Heterokaryon incompatibility" evidence="3">
    <location>
        <begin position="422"/>
        <end position="500"/>
    </location>
</feature>
<name>A0AA39Q629_9AGAR</name>
<gene>
    <name evidence="4" type="ORF">EDD18DRAFT_182173</name>
</gene>
<feature type="chain" id="PRO_5041358910" description="Heterokaryon incompatibility domain-containing protein" evidence="2">
    <location>
        <begin position="24"/>
        <end position="822"/>
    </location>
</feature>
<organism evidence="4 5">
    <name type="scientific">Armillaria luteobubalina</name>
    <dbReference type="NCBI Taxonomy" id="153913"/>
    <lineage>
        <taxon>Eukaryota</taxon>
        <taxon>Fungi</taxon>
        <taxon>Dikarya</taxon>
        <taxon>Basidiomycota</taxon>
        <taxon>Agaricomycotina</taxon>
        <taxon>Agaricomycetes</taxon>
        <taxon>Agaricomycetidae</taxon>
        <taxon>Agaricales</taxon>
        <taxon>Marasmiineae</taxon>
        <taxon>Physalacriaceae</taxon>
        <taxon>Armillaria</taxon>
    </lineage>
</organism>
<feature type="region of interest" description="Disordered" evidence="1">
    <location>
        <begin position="54"/>
        <end position="76"/>
    </location>
</feature>
<reference evidence="4" key="1">
    <citation type="submission" date="2023-06" db="EMBL/GenBank/DDBJ databases">
        <authorList>
            <consortium name="Lawrence Berkeley National Laboratory"/>
            <person name="Ahrendt S."/>
            <person name="Sahu N."/>
            <person name="Indic B."/>
            <person name="Wong-Bajracharya J."/>
            <person name="Merenyi Z."/>
            <person name="Ke H.-M."/>
            <person name="Monk M."/>
            <person name="Kocsube S."/>
            <person name="Drula E."/>
            <person name="Lipzen A."/>
            <person name="Balint B."/>
            <person name="Henrissat B."/>
            <person name="Andreopoulos B."/>
            <person name="Martin F.M."/>
            <person name="Harder C.B."/>
            <person name="Rigling D."/>
            <person name="Ford K.L."/>
            <person name="Foster G.D."/>
            <person name="Pangilinan J."/>
            <person name="Papanicolaou A."/>
            <person name="Barry K."/>
            <person name="LaButti K."/>
            <person name="Viragh M."/>
            <person name="Koriabine M."/>
            <person name="Yan M."/>
            <person name="Riley R."/>
            <person name="Champramary S."/>
            <person name="Plett K.L."/>
            <person name="Tsai I.J."/>
            <person name="Slot J."/>
            <person name="Sipos G."/>
            <person name="Plett J."/>
            <person name="Nagy L.G."/>
            <person name="Grigoriev I.V."/>
        </authorList>
    </citation>
    <scope>NUCLEOTIDE SEQUENCE</scope>
    <source>
        <strain evidence="4">HWK02</strain>
    </source>
</reference>
<dbReference type="EMBL" id="JAUEPU010000014">
    <property type="protein sequence ID" value="KAK0496942.1"/>
    <property type="molecule type" value="Genomic_DNA"/>
</dbReference>
<evidence type="ECO:0000256" key="1">
    <source>
        <dbReference type="SAM" id="MobiDB-lite"/>
    </source>
</evidence>
<keyword evidence="2" id="KW-0732">Signal</keyword>
<keyword evidence="5" id="KW-1185">Reference proteome</keyword>
<feature type="signal peptide" evidence="2">
    <location>
        <begin position="1"/>
        <end position="23"/>
    </location>
</feature>